<dbReference type="InterPro" id="IPR003347">
    <property type="entry name" value="JmjC_dom"/>
</dbReference>
<dbReference type="GO" id="GO:0031490">
    <property type="term" value="F:chromatin DNA binding"/>
    <property type="evidence" value="ECO:0007669"/>
    <property type="project" value="TreeGrafter"/>
</dbReference>
<comment type="subcellular location">
    <subcellularLocation>
        <location evidence="1">Nucleus</location>
    </subcellularLocation>
</comment>
<dbReference type="AlphaFoldDB" id="A0AB40B5Q2"/>
<evidence type="ECO:0000256" key="4">
    <source>
        <dbReference type="ARBA" id="ARBA00023242"/>
    </source>
</evidence>
<proteinExistence type="inferred from homology"/>
<evidence type="ECO:0000256" key="1">
    <source>
        <dbReference type="ARBA" id="ARBA00004123"/>
    </source>
</evidence>
<evidence type="ECO:0000259" key="8">
    <source>
        <dbReference type="PROSITE" id="PS51184"/>
    </source>
</evidence>
<evidence type="ECO:0000313" key="10">
    <source>
        <dbReference type="RefSeq" id="XP_039122494.1"/>
    </source>
</evidence>
<gene>
    <name evidence="10" type="primary">LOC120259033</name>
</gene>
<dbReference type="GO" id="GO:0008270">
    <property type="term" value="F:zinc ion binding"/>
    <property type="evidence" value="ECO:0007669"/>
    <property type="project" value="UniProtKB-KW"/>
</dbReference>
<feature type="region of interest" description="Disordered" evidence="6">
    <location>
        <begin position="52"/>
        <end position="244"/>
    </location>
</feature>
<dbReference type="GO" id="GO:0000118">
    <property type="term" value="C:histone deacetylase complex"/>
    <property type="evidence" value="ECO:0007669"/>
    <property type="project" value="TreeGrafter"/>
</dbReference>
<dbReference type="GO" id="GO:0000785">
    <property type="term" value="C:chromatin"/>
    <property type="evidence" value="ECO:0007669"/>
    <property type="project" value="TreeGrafter"/>
</dbReference>
<evidence type="ECO:0000256" key="6">
    <source>
        <dbReference type="SAM" id="MobiDB-lite"/>
    </source>
</evidence>
<dbReference type="RefSeq" id="XP_039122494.1">
    <property type="nucleotide sequence ID" value="XM_039266560.1"/>
</dbReference>
<evidence type="ECO:0000256" key="3">
    <source>
        <dbReference type="ARBA" id="ARBA00022723"/>
    </source>
</evidence>
<dbReference type="PROSITE" id="PS50089">
    <property type="entry name" value="ZF_RING_2"/>
    <property type="match status" value="1"/>
</dbReference>
<feature type="compositionally biased region" description="Basic residues" evidence="6">
    <location>
        <begin position="204"/>
        <end position="217"/>
    </location>
</feature>
<keyword evidence="5" id="KW-0862">Zinc</keyword>
<name>A0AB40B5Q2_DIOCR</name>
<dbReference type="SMART" id="SM00558">
    <property type="entry name" value="JmjC"/>
    <property type="match status" value="1"/>
</dbReference>
<feature type="compositionally biased region" description="Polar residues" evidence="6">
    <location>
        <begin position="935"/>
        <end position="947"/>
    </location>
</feature>
<feature type="domain" description="JmjC" evidence="8">
    <location>
        <begin position="704"/>
        <end position="1117"/>
    </location>
</feature>
<dbReference type="Pfam" id="PF02373">
    <property type="entry name" value="JmjC"/>
    <property type="match status" value="1"/>
</dbReference>
<feature type="compositionally biased region" description="Polar residues" evidence="6">
    <location>
        <begin position="134"/>
        <end position="143"/>
    </location>
</feature>
<dbReference type="PROSITE" id="PS51184">
    <property type="entry name" value="JMJC"/>
    <property type="match status" value="1"/>
</dbReference>
<dbReference type="Proteomes" id="UP001515500">
    <property type="component" value="Chromosome 4"/>
</dbReference>
<sequence>MEKREKEEWDVVASVAADDLRCRGTDEKELRCGNEEWESRSLCEVHCVEMVADSSKEGMQVKEKRKPGRPRKEKSSASMVEAEGSNGAKKQENENAGKRKRNESERPRRKSVRVDKQDGASTDDQFSPKANVLSDFNKTFNPEQENENAGKRKRNKPGRPRKNSVRVDKQDGASTDDQFSPIANVLSDSNKTFNPEQENENAGKRKRNKPGRPRKKSVRVDKQDGASTDDQFSPTANVLSDSNKTFNPEELRGKILTGDAARMCHQCQSKYKEKIVWCLTCKKKRYCVPCIERWYPDLTIAEFEKKCPYCCNNCNCKGCLRMIRVAKPPEKVIEKSQRVCYLYYVIQSLLPWLKAFRGEQMKEKEIEARIKGQSSAETKVEQAPCDPDERVYCDNCQTSILDYHRSCPDCSFDLCLRCCQELRNGCMPGGNGRLIYKYKTKGKDYLHGGPPQTISKRIASMVNASDDENNEGRLNALREWKANSNGSIPCPLKEVGGCGNSVLELKCIFGDSNLQNLEEKAASIVAQQKPAMLPDLCTQCPCFTATGELNSGSTTLRKAACRKDSNDNYLFCPKAIDLQSGDIEHFQKHWAKGEPVIVRDVLELTHGLSWEPMVMWRALRERAESKQAPEKFAVQAIDCLDWCEVEINIATFFRGYSEGRNHLNNWPEMLKLKDWPPSSSFEERLPRHGAEFITSLPFKEYTDPRCGILNLATKLDEGVLKPDMGPKTYIAYGFADELGRGDSVTKLHCDMSDAVNILTHTSEFTPLPHTLAAIPEYKKKHIVQNKQEESLMEPIYIDCSERSVVSSEELLQQQSCSEIQPTENDNPKHKVNYDIHENVAVEASVGLAKNASGEALDSGNSNSQEKVALENPKHKVNFDIHENVAVEASVGLAKNASGEGLDSGNSNSQEKVAQENPIPQKRKRGRPSRKEQQYKAANSAPSDNSGEVQLDTGLRNQAINITDDFQKSSESEEMKKMKDGMVCNVSKLGHKVDENEPKQVVGGALWDIFRREDAKKLQEYLKKHSKEFRHMFCCRIEEVAHPIHDQTFYLTKEHKRKLKEEYGIEPWTFEQNLGEAVIIPAGCPHQVRNLKSCIKVALDFVSPENFNECIKLSEEFRLLPKDHLAKVDKLEVKKMALHALMHDIRDFEKCTSSEANDENEVKPQAEEQPESSIPPRKNKKANK</sequence>
<accession>A0AB40B5Q2</accession>
<evidence type="ECO:0000256" key="2">
    <source>
        <dbReference type="ARBA" id="ARBA00006801"/>
    </source>
</evidence>
<dbReference type="InterPro" id="IPR001841">
    <property type="entry name" value="Znf_RING"/>
</dbReference>
<dbReference type="GeneID" id="120259033"/>
<dbReference type="PANTHER" id="PTHR12549">
    <property type="entry name" value="JMJC DOMAIN-CONTAINING HISTONE DEMETHYLATION PROTEIN"/>
    <property type="match status" value="1"/>
</dbReference>
<feature type="compositionally biased region" description="Basic residues" evidence="6">
    <location>
        <begin position="63"/>
        <end position="72"/>
    </location>
</feature>
<keyword evidence="4" id="KW-0539">Nucleus</keyword>
<evidence type="ECO:0000313" key="9">
    <source>
        <dbReference type="Proteomes" id="UP001515500"/>
    </source>
</evidence>
<dbReference type="SUPFAM" id="SSF51197">
    <property type="entry name" value="Clavaminate synthase-like"/>
    <property type="match status" value="1"/>
</dbReference>
<dbReference type="GO" id="GO:0003712">
    <property type="term" value="F:transcription coregulator activity"/>
    <property type="evidence" value="ECO:0007669"/>
    <property type="project" value="TreeGrafter"/>
</dbReference>
<feature type="compositionally biased region" description="Basic and acidic residues" evidence="6">
    <location>
        <begin position="89"/>
        <end position="118"/>
    </location>
</feature>
<keyword evidence="5" id="KW-0863">Zinc-finger</keyword>
<dbReference type="PANTHER" id="PTHR12549:SF11">
    <property type="entry name" value="LYSINE-SPECIFIC DEMETHYLASE JMJ25"/>
    <property type="match status" value="1"/>
</dbReference>
<organism evidence="9 10">
    <name type="scientific">Dioscorea cayennensis subsp. rotundata</name>
    <name type="common">White Guinea yam</name>
    <name type="synonym">Dioscorea rotundata</name>
    <dbReference type="NCBI Taxonomy" id="55577"/>
    <lineage>
        <taxon>Eukaryota</taxon>
        <taxon>Viridiplantae</taxon>
        <taxon>Streptophyta</taxon>
        <taxon>Embryophyta</taxon>
        <taxon>Tracheophyta</taxon>
        <taxon>Spermatophyta</taxon>
        <taxon>Magnoliopsida</taxon>
        <taxon>Liliopsida</taxon>
        <taxon>Dioscoreales</taxon>
        <taxon>Dioscoreaceae</taxon>
        <taxon>Dioscorea</taxon>
    </lineage>
</organism>
<feature type="region of interest" description="Disordered" evidence="6">
    <location>
        <begin position="1151"/>
        <end position="1183"/>
    </location>
</feature>
<evidence type="ECO:0000259" key="7">
    <source>
        <dbReference type="PROSITE" id="PS50089"/>
    </source>
</evidence>
<feature type="region of interest" description="Disordered" evidence="6">
    <location>
        <begin position="896"/>
        <end position="974"/>
    </location>
</feature>
<comment type="similarity">
    <text evidence="2">Belongs to the JARID1 histone demethylase family.</text>
</comment>
<dbReference type="FunFam" id="2.60.120.650:FF:000033">
    <property type="entry name" value="Transcription factor jumonji (JmjC) domain-containing protein"/>
    <property type="match status" value="1"/>
</dbReference>
<protein>
    <submittedName>
        <fullName evidence="10">Lysine-specific demethylase JMJ25-like isoform X1</fullName>
    </submittedName>
</protein>
<feature type="compositionally biased region" description="Basic residues" evidence="6">
    <location>
        <begin position="151"/>
        <end position="164"/>
    </location>
</feature>
<feature type="compositionally biased region" description="Polar residues" evidence="6">
    <location>
        <begin position="186"/>
        <end position="196"/>
    </location>
</feature>
<feature type="compositionally biased region" description="Basic and acidic residues" evidence="6">
    <location>
        <begin position="964"/>
        <end position="974"/>
    </location>
</feature>
<feature type="compositionally biased region" description="Polar residues" evidence="6">
    <location>
        <begin position="225"/>
        <end position="244"/>
    </location>
</feature>
<feature type="domain" description="RING-type" evidence="7">
    <location>
        <begin position="264"/>
        <end position="310"/>
    </location>
</feature>
<dbReference type="GO" id="GO:0032454">
    <property type="term" value="F:histone H3K9 demethylase activity"/>
    <property type="evidence" value="ECO:0007669"/>
    <property type="project" value="InterPro"/>
</dbReference>
<dbReference type="InterPro" id="IPR045109">
    <property type="entry name" value="LSDs-like"/>
</dbReference>
<evidence type="ECO:0000256" key="5">
    <source>
        <dbReference type="PROSITE-ProRule" id="PRU00175"/>
    </source>
</evidence>
<dbReference type="Gene3D" id="2.60.120.650">
    <property type="entry name" value="Cupin"/>
    <property type="match status" value="2"/>
</dbReference>
<reference evidence="10" key="1">
    <citation type="submission" date="2025-08" db="UniProtKB">
        <authorList>
            <consortium name="RefSeq"/>
        </authorList>
    </citation>
    <scope>IDENTIFICATION</scope>
</reference>
<dbReference type="GO" id="GO:0006357">
    <property type="term" value="P:regulation of transcription by RNA polymerase II"/>
    <property type="evidence" value="ECO:0007669"/>
    <property type="project" value="TreeGrafter"/>
</dbReference>
<keyword evidence="9" id="KW-1185">Reference proteome</keyword>
<keyword evidence="3" id="KW-0479">Metal-binding</keyword>